<evidence type="ECO:0000259" key="8">
    <source>
        <dbReference type="Pfam" id="PF00266"/>
    </source>
</evidence>
<evidence type="ECO:0000313" key="10">
    <source>
        <dbReference type="Proteomes" id="UP000586722"/>
    </source>
</evidence>
<dbReference type="InterPro" id="IPR015422">
    <property type="entry name" value="PyrdxlP-dep_Trfase_small"/>
</dbReference>
<dbReference type="GO" id="GO:0019265">
    <property type="term" value="P:glycine biosynthetic process, by transamination of glyoxylate"/>
    <property type="evidence" value="ECO:0007669"/>
    <property type="project" value="TreeGrafter"/>
</dbReference>
<evidence type="ECO:0000256" key="4">
    <source>
        <dbReference type="PIRSR" id="PIRSR000524-1"/>
    </source>
</evidence>
<dbReference type="GO" id="GO:0008453">
    <property type="term" value="F:alanine-glyoxylate transaminase activity"/>
    <property type="evidence" value="ECO:0007669"/>
    <property type="project" value="TreeGrafter"/>
</dbReference>
<dbReference type="Pfam" id="PF00266">
    <property type="entry name" value="Aminotran_5"/>
    <property type="match status" value="1"/>
</dbReference>
<dbReference type="Proteomes" id="UP000586722">
    <property type="component" value="Unassembled WGS sequence"/>
</dbReference>
<dbReference type="SUPFAM" id="SSF53383">
    <property type="entry name" value="PLP-dependent transferases"/>
    <property type="match status" value="1"/>
</dbReference>
<dbReference type="InterPro" id="IPR015424">
    <property type="entry name" value="PyrdxlP-dep_Trfase"/>
</dbReference>
<keyword evidence="3 5" id="KW-0663">Pyridoxal phosphate</keyword>
<organism evidence="9 10">
    <name type="scientific">Pannonibacter tanglangensis</name>
    <dbReference type="NCBI Taxonomy" id="2750084"/>
    <lineage>
        <taxon>Bacteria</taxon>
        <taxon>Pseudomonadati</taxon>
        <taxon>Pseudomonadota</taxon>
        <taxon>Alphaproteobacteria</taxon>
        <taxon>Hyphomicrobiales</taxon>
        <taxon>Stappiaceae</taxon>
        <taxon>Pannonibacter</taxon>
    </lineage>
</organism>
<proteinExistence type="inferred from homology"/>
<dbReference type="InterPro" id="IPR024169">
    <property type="entry name" value="SP_NH2Trfase/AEP_transaminase"/>
</dbReference>
<accession>A0A7X5JA05</accession>
<evidence type="ECO:0000256" key="5">
    <source>
        <dbReference type="PIRSR" id="PIRSR000524-50"/>
    </source>
</evidence>
<evidence type="ECO:0000313" key="9">
    <source>
        <dbReference type="EMBL" id="NBN79527.1"/>
    </source>
</evidence>
<dbReference type="FunFam" id="3.40.640.10:FF:000054">
    <property type="entry name" value="Serine--glyoxylate aminotransferase"/>
    <property type="match status" value="1"/>
</dbReference>
<feature type="modified residue" description="N6-(pyridoxal phosphate)lysine" evidence="5">
    <location>
        <position position="198"/>
    </location>
</feature>
<dbReference type="InterPro" id="IPR015421">
    <property type="entry name" value="PyrdxlP-dep_Trfase_major"/>
</dbReference>
<keyword evidence="9" id="KW-0032">Aminotransferase</keyword>
<dbReference type="PROSITE" id="PS00595">
    <property type="entry name" value="AA_TRANSFER_CLASS_5"/>
    <property type="match status" value="1"/>
</dbReference>
<dbReference type="PANTHER" id="PTHR21152">
    <property type="entry name" value="AMINOTRANSFERASE CLASS V"/>
    <property type="match status" value="1"/>
</dbReference>
<dbReference type="FunFam" id="3.90.1150.10:FF:000204">
    <property type="entry name" value="Hypothetical aminotransferase"/>
    <property type="match status" value="1"/>
</dbReference>
<gene>
    <name evidence="9" type="ORF">GWI72_14720</name>
</gene>
<dbReference type="InterPro" id="IPR000192">
    <property type="entry name" value="Aminotrans_V_dom"/>
</dbReference>
<comment type="similarity">
    <text evidence="2 6">Belongs to the class-V pyridoxal-phosphate-dependent aminotransferase family.</text>
</comment>
<dbReference type="AlphaFoldDB" id="A0A7X5JA05"/>
<comment type="cofactor">
    <cofactor evidence="1 5 7">
        <name>pyridoxal 5'-phosphate</name>
        <dbReference type="ChEBI" id="CHEBI:597326"/>
    </cofactor>
</comment>
<dbReference type="Gene3D" id="3.90.1150.10">
    <property type="entry name" value="Aspartate Aminotransferase, domain 1"/>
    <property type="match status" value="1"/>
</dbReference>
<reference evidence="9 10" key="1">
    <citation type="submission" date="2020-01" db="EMBL/GenBank/DDBJ databases">
        <authorList>
            <person name="Peng S.Y."/>
            <person name="Li J."/>
            <person name="Wang M."/>
            <person name="Wang L."/>
            <person name="Wang C.Q."/>
            <person name="Wang J.R."/>
        </authorList>
    </citation>
    <scope>NUCLEOTIDE SEQUENCE [LARGE SCALE GENOMIC DNA]</scope>
    <source>
        <strain evidence="9 10">XCT-53</strain>
    </source>
</reference>
<evidence type="ECO:0000256" key="3">
    <source>
        <dbReference type="ARBA" id="ARBA00022898"/>
    </source>
</evidence>
<dbReference type="InterPro" id="IPR020578">
    <property type="entry name" value="Aminotrans_V_PyrdxlP_BS"/>
</dbReference>
<dbReference type="PIRSF" id="PIRSF000524">
    <property type="entry name" value="SPT"/>
    <property type="match status" value="1"/>
</dbReference>
<dbReference type="EMBL" id="JAABLQ010000001">
    <property type="protein sequence ID" value="NBN79527.1"/>
    <property type="molecule type" value="Genomic_DNA"/>
</dbReference>
<sequence length="396" mass="42032">MTLRNGKEFLMIPGPTNVPDEVLRAMHRPAVDIYEGPLLRTTDACLAGLKRLFRTEGKPYIYISNGHGAWDAALSNTLSRGDKVLVLESGRFALGWGEAAAMSGIEVEVLPGNWRRPVDPAAVAARLTADTSHAIKAVLVVQIDTASGVLNDIRAIRAAIDAAGHPALFMVDCIASLGCVPFEMDAWGVDLALTGSQKGLMAPPGLAFIAAGPRALAAHKTAGLRNSYMDWTFRDGPEHYMKYCGTPPEHMLFAFNRAVELIEEEGLEAVWRRHRLLARATRAAVEVWGRAGTMDLNITVPEARSDSVTVILFNGVDPAPLRAFVKDVCGVTVGGTIGEIAGRGIRIGHMGHVNAAMLLGTLSALDLGLRHLGIPHGTGAVDAALACLTADLAASA</sequence>
<protein>
    <submittedName>
        <fullName evidence="9">Aminotransferase class V-fold PLP-dependent enzyme</fullName>
    </submittedName>
</protein>
<feature type="binding site" evidence="4">
    <location>
        <position position="346"/>
    </location>
    <ligand>
        <name>substrate</name>
    </ligand>
</feature>
<evidence type="ECO:0000256" key="1">
    <source>
        <dbReference type="ARBA" id="ARBA00001933"/>
    </source>
</evidence>
<name>A0A7X5JA05_9HYPH</name>
<dbReference type="Gene3D" id="3.40.640.10">
    <property type="entry name" value="Type I PLP-dependent aspartate aminotransferase-like (Major domain)"/>
    <property type="match status" value="1"/>
</dbReference>
<keyword evidence="10" id="KW-1185">Reference proteome</keyword>
<comment type="caution">
    <text evidence="9">The sequence shown here is derived from an EMBL/GenBank/DDBJ whole genome shotgun (WGS) entry which is preliminary data.</text>
</comment>
<evidence type="ECO:0000256" key="7">
    <source>
        <dbReference type="RuleBase" id="RU004504"/>
    </source>
</evidence>
<dbReference type="PANTHER" id="PTHR21152:SF40">
    <property type="entry name" value="ALANINE--GLYOXYLATE AMINOTRANSFERASE"/>
    <property type="match status" value="1"/>
</dbReference>
<evidence type="ECO:0000256" key="6">
    <source>
        <dbReference type="RuleBase" id="RU004075"/>
    </source>
</evidence>
<keyword evidence="9" id="KW-0808">Transferase</keyword>
<evidence type="ECO:0000256" key="2">
    <source>
        <dbReference type="ARBA" id="ARBA00009236"/>
    </source>
</evidence>
<dbReference type="GO" id="GO:0004760">
    <property type="term" value="F:L-serine-pyruvate transaminase activity"/>
    <property type="evidence" value="ECO:0007669"/>
    <property type="project" value="TreeGrafter"/>
</dbReference>
<dbReference type="RefSeq" id="WP_161709042.1">
    <property type="nucleotide sequence ID" value="NZ_JAABLQ010000001.1"/>
</dbReference>
<feature type="domain" description="Aminotransferase class V" evidence="8">
    <location>
        <begin position="58"/>
        <end position="333"/>
    </location>
</feature>